<dbReference type="FunFam" id="3.10.450.240:FF:000001">
    <property type="entry name" value="Mitochondrial import inner membrane translocase subunit TIM44"/>
    <property type="match status" value="1"/>
</dbReference>
<dbReference type="InterPro" id="IPR007379">
    <property type="entry name" value="Tim44-like_dom"/>
</dbReference>
<dbReference type="Gene3D" id="3.10.450.240">
    <property type="match status" value="1"/>
</dbReference>
<dbReference type="InterPro" id="IPR017303">
    <property type="entry name" value="Tim44"/>
</dbReference>
<dbReference type="GO" id="GO:0005743">
    <property type="term" value="C:mitochondrial inner membrane"/>
    <property type="evidence" value="ECO:0007669"/>
    <property type="project" value="UniProtKB-SubCell"/>
</dbReference>
<dbReference type="AlphaFoldDB" id="A0AAV4NTP8"/>
<name>A0AAV4NTP8_CAEEX</name>
<proteinExistence type="inferred from homology"/>
<dbReference type="GO" id="GO:0005524">
    <property type="term" value="F:ATP binding"/>
    <property type="evidence" value="ECO:0007669"/>
    <property type="project" value="UniProtKB-KW"/>
</dbReference>
<evidence type="ECO:0000256" key="16">
    <source>
        <dbReference type="PIRNR" id="PIRNR037871"/>
    </source>
</evidence>
<keyword evidence="6 16" id="KW-0999">Mitochondrion inner membrane</keyword>
<evidence type="ECO:0000313" key="20">
    <source>
        <dbReference type="Proteomes" id="UP001054945"/>
    </source>
</evidence>
<keyword evidence="20" id="KW-1185">Reference proteome</keyword>
<dbReference type="EMBL" id="BPLR01021301">
    <property type="protein sequence ID" value="GIX88156.1"/>
    <property type="molecule type" value="Genomic_DNA"/>
</dbReference>
<evidence type="ECO:0000256" key="9">
    <source>
        <dbReference type="ARBA" id="ARBA00022946"/>
    </source>
</evidence>
<organism evidence="19 20">
    <name type="scientific">Caerostris extrusa</name>
    <name type="common">Bark spider</name>
    <name type="synonym">Caerostris bankana</name>
    <dbReference type="NCBI Taxonomy" id="172846"/>
    <lineage>
        <taxon>Eukaryota</taxon>
        <taxon>Metazoa</taxon>
        <taxon>Ecdysozoa</taxon>
        <taxon>Arthropoda</taxon>
        <taxon>Chelicerata</taxon>
        <taxon>Arachnida</taxon>
        <taxon>Araneae</taxon>
        <taxon>Araneomorphae</taxon>
        <taxon>Entelegynae</taxon>
        <taxon>Araneoidea</taxon>
        <taxon>Araneidae</taxon>
        <taxon>Caerostris</taxon>
    </lineage>
</organism>
<evidence type="ECO:0000256" key="3">
    <source>
        <dbReference type="ARBA" id="ARBA00022448"/>
    </source>
</evidence>
<feature type="domain" description="Tim44-like" evidence="18">
    <location>
        <begin position="320"/>
        <end position="469"/>
    </location>
</feature>
<evidence type="ECO:0000256" key="13">
    <source>
        <dbReference type="ARBA" id="ARBA00057148"/>
    </source>
</evidence>
<evidence type="ECO:0000256" key="15">
    <source>
        <dbReference type="ARBA" id="ARBA00074309"/>
    </source>
</evidence>
<keyword evidence="17" id="KW-0175">Coiled coil</keyword>
<dbReference type="Proteomes" id="UP001054945">
    <property type="component" value="Unassembled WGS sequence"/>
</dbReference>
<evidence type="ECO:0000256" key="1">
    <source>
        <dbReference type="ARBA" id="ARBA00004443"/>
    </source>
</evidence>
<dbReference type="InterPro" id="IPR032710">
    <property type="entry name" value="NTF2-like_dom_sf"/>
</dbReference>
<comment type="function">
    <text evidence="13">Essential component of the PAM complex, a complex required for the translocation of transit peptide-containing proteins from the inner membrane into the mitochondrial matrix in an ATP-dependent manner. Recruits mitochondrial HSP70 to drive protein translocation into the matrix using ATP as an energy source.</text>
</comment>
<accession>A0AAV4NTP8</accession>
<evidence type="ECO:0000256" key="2">
    <source>
        <dbReference type="ARBA" id="ARBA00009597"/>
    </source>
</evidence>
<keyword evidence="9" id="KW-0809">Transit peptide</keyword>
<dbReference type="PANTHER" id="PTHR10721">
    <property type="entry name" value="MITOCHONDRIAL IMPORT INNER MEMBRANE TRANSLOCASE SUBUNIT TIM44"/>
    <property type="match status" value="1"/>
</dbReference>
<comment type="similarity">
    <text evidence="2 16">Belongs to the Tim44 family.</text>
</comment>
<evidence type="ECO:0000256" key="5">
    <source>
        <dbReference type="ARBA" id="ARBA00022741"/>
    </source>
</evidence>
<protein>
    <recommendedName>
        <fullName evidence="15 16">Mitochondrial import inner membrane translocase subunit TIM44</fullName>
    </recommendedName>
</protein>
<evidence type="ECO:0000256" key="17">
    <source>
        <dbReference type="SAM" id="Coils"/>
    </source>
</evidence>
<keyword evidence="12 16" id="KW-0472">Membrane</keyword>
<keyword evidence="8 16" id="KW-0653">Protein transport</keyword>
<keyword evidence="3 16" id="KW-0813">Transport</keyword>
<keyword evidence="11 16" id="KW-0496">Mitochondrion</keyword>
<comment type="subunit">
    <text evidence="14">Probable component of the PAM complex at least composed of a mitochondrial HSP70 protein, GRPEL1 or GRPEL2, TIMM44, TIMM16/PAM16 and TIMM14/DNAJC19. The complex interacts with the TIMM23 component of the TIM23 complex. Interacts with SLC25A4/ANT1 and SLC25A5/ANT2; leading to inhibit the presequence translocase TIMM23, thereby promoting stabilization of PINK1.</text>
</comment>
<evidence type="ECO:0000259" key="18">
    <source>
        <dbReference type="SMART" id="SM00978"/>
    </source>
</evidence>
<keyword evidence="5" id="KW-0547">Nucleotide-binding</keyword>
<dbReference type="PIRSF" id="PIRSF037871">
    <property type="entry name" value="TIM44"/>
    <property type="match status" value="1"/>
</dbReference>
<evidence type="ECO:0000256" key="7">
    <source>
        <dbReference type="ARBA" id="ARBA00022840"/>
    </source>
</evidence>
<keyword evidence="4" id="KW-0597">Phosphoprotein</keyword>
<dbReference type="InterPro" id="IPR039544">
    <property type="entry name" value="Tim44-like"/>
</dbReference>
<sequence>MDNVLCDIEFFKTNLALDLPLENMAALMKVAWYLPSRKVQLSLRSNRLFYPFLYQNSERCGLLNQDRLFSSQERRKGFFARVVDNIKEDMSRNKEMKENLRKFREEAEKLEKSEAFYKSLEKICKLLLCCKTIEKETLRSSEQIKEQLVSLKGKIKEGLEEAQKSEIGKKGKEITDELTKSAKIAAEAIAKQSEELGKKAPLRAVAEGVKNCEGTYRRSPNAWPTCLSTSWLHKRTERSKLNKDERIIEPNSEATTLELHKDSKWFQSWQNFRDNNQYVNKVFDWKMKYDESDNPVVRASRLLTDKLTSLFGGIFQKTDISEVLTEIVKMDPNFSQETFLRECELEIIPNILESMIRGELDILKDWCYEGAYNVLATPIKKVQSLGYHFDSKILDIGNVDLLMGKMMEQGPVLAIGFHSQQILVVRDAKGNVIEGDPDKILRMQYAWFLCRDPTELDPRAAWRLIDLEACATEQWL</sequence>
<dbReference type="GO" id="GO:0030150">
    <property type="term" value="P:protein import into mitochondrial matrix"/>
    <property type="evidence" value="ECO:0007669"/>
    <property type="project" value="InterPro"/>
</dbReference>
<dbReference type="SUPFAM" id="SSF54427">
    <property type="entry name" value="NTF2-like"/>
    <property type="match status" value="1"/>
</dbReference>
<dbReference type="SMART" id="SM00978">
    <property type="entry name" value="Tim44"/>
    <property type="match status" value="1"/>
</dbReference>
<reference evidence="19 20" key="1">
    <citation type="submission" date="2021-06" db="EMBL/GenBank/DDBJ databases">
        <title>Caerostris extrusa draft genome.</title>
        <authorList>
            <person name="Kono N."/>
            <person name="Arakawa K."/>
        </authorList>
    </citation>
    <scope>NUCLEOTIDE SEQUENCE [LARGE SCALE GENOMIC DNA]</scope>
</reference>
<comment type="subcellular location">
    <subcellularLocation>
        <location evidence="1">Mitochondrion inner membrane</location>
        <topology evidence="1">Peripheral membrane protein</topology>
        <orientation evidence="1">Matrix side</orientation>
    </subcellularLocation>
</comment>
<evidence type="ECO:0000256" key="4">
    <source>
        <dbReference type="ARBA" id="ARBA00022553"/>
    </source>
</evidence>
<evidence type="ECO:0000256" key="6">
    <source>
        <dbReference type="ARBA" id="ARBA00022792"/>
    </source>
</evidence>
<keyword evidence="7" id="KW-0067">ATP-binding</keyword>
<dbReference type="GO" id="GO:0051087">
    <property type="term" value="F:protein-folding chaperone binding"/>
    <property type="evidence" value="ECO:0007669"/>
    <property type="project" value="InterPro"/>
</dbReference>
<evidence type="ECO:0000256" key="10">
    <source>
        <dbReference type="ARBA" id="ARBA00023010"/>
    </source>
</evidence>
<evidence type="ECO:0000256" key="14">
    <source>
        <dbReference type="ARBA" id="ARBA00063163"/>
    </source>
</evidence>
<gene>
    <name evidence="19" type="primary">Timm44</name>
    <name evidence="19" type="ORF">CEXT_418261</name>
</gene>
<evidence type="ECO:0000313" key="19">
    <source>
        <dbReference type="EMBL" id="GIX88156.1"/>
    </source>
</evidence>
<evidence type="ECO:0000256" key="12">
    <source>
        <dbReference type="ARBA" id="ARBA00023136"/>
    </source>
</evidence>
<keyword evidence="10 16" id="KW-0811">Translocation</keyword>
<feature type="coiled-coil region" evidence="17">
    <location>
        <begin position="86"/>
        <end position="113"/>
    </location>
</feature>
<dbReference type="Pfam" id="PF04280">
    <property type="entry name" value="Tim44"/>
    <property type="match status" value="1"/>
</dbReference>
<evidence type="ECO:0000256" key="8">
    <source>
        <dbReference type="ARBA" id="ARBA00022927"/>
    </source>
</evidence>
<comment type="caution">
    <text evidence="19">The sequence shown here is derived from an EMBL/GenBank/DDBJ whole genome shotgun (WGS) entry which is preliminary data.</text>
</comment>
<dbReference type="PANTHER" id="PTHR10721:SF1">
    <property type="entry name" value="MITOCHONDRIAL IMPORT INNER MEMBRANE TRANSLOCASE SUBUNIT TIM44"/>
    <property type="match status" value="1"/>
</dbReference>
<evidence type="ECO:0000256" key="11">
    <source>
        <dbReference type="ARBA" id="ARBA00023128"/>
    </source>
</evidence>